<organism evidence="1 2">
    <name type="scientific">Parascaris equorum</name>
    <name type="common">Equine roundworm</name>
    <dbReference type="NCBI Taxonomy" id="6256"/>
    <lineage>
        <taxon>Eukaryota</taxon>
        <taxon>Metazoa</taxon>
        <taxon>Ecdysozoa</taxon>
        <taxon>Nematoda</taxon>
        <taxon>Chromadorea</taxon>
        <taxon>Rhabditida</taxon>
        <taxon>Spirurina</taxon>
        <taxon>Ascaridomorpha</taxon>
        <taxon>Ascaridoidea</taxon>
        <taxon>Ascarididae</taxon>
        <taxon>Parascaris</taxon>
    </lineage>
</organism>
<keyword evidence="1" id="KW-1185">Reference proteome</keyword>
<dbReference type="AlphaFoldDB" id="A0A914RDX9"/>
<evidence type="ECO:0000313" key="2">
    <source>
        <dbReference type="WBParaSite" id="PEQ_0000451001-mRNA-1"/>
    </source>
</evidence>
<protein>
    <submittedName>
        <fullName evidence="2">Uncharacterized protein</fullName>
    </submittedName>
</protein>
<sequence length="35" mass="4134">MVKLTEFYRCKTGVEFQSRSNRTGRMFTGIYISIL</sequence>
<evidence type="ECO:0000313" key="1">
    <source>
        <dbReference type="Proteomes" id="UP000887564"/>
    </source>
</evidence>
<proteinExistence type="predicted"/>
<name>A0A914RDX9_PAREQ</name>
<reference evidence="2" key="1">
    <citation type="submission" date="2022-11" db="UniProtKB">
        <authorList>
            <consortium name="WormBaseParasite"/>
        </authorList>
    </citation>
    <scope>IDENTIFICATION</scope>
</reference>
<dbReference type="Proteomes" id="UP000887564">
    <property type="component" value="Unplaced"/>
</dbReference>
<accession>A0A914RDX9</accession>
<dbReference type="WBParaSite" id="PEQ_0000451001-mRNA-1">
    <property type="protein sequence ID" value="PEQ_0000451001-mRNA-1"/>
    <property type="gene ID" value="PEQ_0000451001"/>
</dbReference>